<dbReference type="InterPro" id="IPR000044">
    <property type="entry name" value="Uncharacterised_lipoprot_MG045"/>
</dbReference>
<proteinExistence type="predicted"/>
<dbReference type="GO" id="GO:0016020">
    <property type="term" value="C:membrane"/>
    <property type="evidence" value="ECO:0007669"/>
    <property type="project" value="InterPro"/>
</dbReference>
<organism evidence="3 4">
    <name type="scientific">Mycoplasma amphoriforme A39</name>
    <dbReference type="NCBI Taxonomy" id="572419"/>
    <lineage>
        <taxon>Bacteria</taxon>
        <taxon>Bacillati</taxon>
        <taxon>Mycoplasmatota</taxon>
        <taxon>Mollicutes</taxon>
        <taxon>Mycoplasmataceae</taxon>
        <taxon>Mycoplasma</taxon>
    </lineage>
</organism>
<keyword evidence="4" id="KW-1185">Reference proteome</keyword>
<dbReference type="Pfam" id="PF02030">
    <property type="entry name" value="Lipoprotein_8"/>
    <property type="match status" value="1"/>
</dbReference>
<reference evidence="3 4" key="1">
    <citation type="journal article" date="2015" name="Clin. Infect. Dis.">
        <title>Genomic Investigations unmask Mycoplasma amphoriforme, a new respiratory pathogen.</title>
        <authorList>
            <person name="Gillespie S.H."/>
            <person name="Ling C.L."/>
            <person name="Oravcova K."/>
            <person name="Pinheiro M."/>
            <person name="Wells L."/>
            <person name="Bryant J.M."/>
            <person name="McHugh T.D."/>
            <person name="Bebear C."/>
            <person name="Webster D."/>
            <person name="Harris S.R."/>
            <person name="Seth-Smith H.M."/>
            <person name="Thomson N.R."/>
        </authorList>
    </citation>
    <scope>NUCLEOTIDE SEQUENCE [LARGE SCALE GENOMIC DNA]</scope>
    <source>
        <strain evidence="3 4">A39</strain>
    </source>
</reference>
<sequence>MYHKEFFKNKTTTLKKKVAGFALFGTTTLLTAIVGSCARANGENFVLGNFESYMAPDLQKRLQTAYHNVKFESYPSNENAVGKFKSGSYSSAVLSSYAIIELQKSGFLSKIDWAKFDLKNPDNPSEKITNAQEALSLFSIPIQQILTDKKTNQGIENLLEYSVPYFFQTVVFAYRGDVIAEFNDPQNPPSYGQILDLIGTKYKDRFDNGRLGTVEDEKTLFSIASLVYEEDTNQSRHAADSPLSKQNPSVDDYLKIFESLNHSTKDPDNANKQRIKGKGWRSNPSSIFLNSDSNTLVNRLAQPEGSQGALNGALFYNGDAIFSAVGGDNNKEADKAKINGKNFHIVTPKLPVYALDSMVINQRLPKSFDQAHQVIKNITLEGADDLSSEHVNNAFQSKISNIKLDKNGQASGTVAKDDDKTVAKDDDKTAQFKYGTMLNFDFVYYTSPLRIFSHIPGTPTKLKPGTFEPDETSVKKSDDLNNPIDPSVVFSTANSVNHPFSKETSDDNKTTYTGGFFATALASYDENKADNDAELAKQIQNAYNISIPKESEKNPALILEQPTNDVQKQVLVNAFRRFKNTL</sequence>
<dbReference type="PANTHER" id="PTHR30222:SF17">
    <property type="entry name" value="SPERMIDINE_PUTRESCINE-BINDING PERIPLASMIC PROTEIN"/>
    <property type="match status" value="1"/>
</dbReference>
<dbReference type="SUPFAM" id="SSF53850">
    <property type="entry name" value="Periplasmic binding protein-like II"/>
    <property type="match status" value="1"/>
</dbReference>
<keyword evidence="1" id="KW-0732">Signal</keyword>
<dbReference type="Gene3D" id="3.40.190.10">
    <property type="entry name" value="Periplasmic binding protein-like II"/>
    <property type="match status" value="1"/>
</dbReference>
<dbReference type="Proteomes" id="UP000261764">
    <property type="component" value="Chromosome I"/>
</dbReference>
<dbReference type="PANTHER" id="PTHR30222">
    <property type="entry name" value="SPERMIDINE/PUTRESCINE-BINDING PERIPLASMIC PROTEIN"/>
    <property type="match status" value="1"/>
</dbReference>
<dbReference type="PRINTS" id="PR00905">
    <property type="entry name" value="MG045FAMILY"/>
</dbReference>
<evidence type="ECO:0000313" key="4">
    <source>
        <dbReference type="Proteomes" id="UP000261764"/>
    </source>
</evidence>
<dbReference type="AlphaFoldDB" id="A0A292IHS0"/>
<protein>
    <submittedName>
        <fullName evidence="3">Uncharacterized protein</fullName>
    </submittedName>
</protein>
<name>A0A292IHS0_9MOLU</name>
<evidence type="ECO:0000256" key="1">
    <source>
        <dbReference type="ARBA" id="ARBA00022729"/>
    </source>
</evidence>
<accession>A0A292IHS0</accession>
<dbReference type="EMBL" id="HG937516">
    <property type="protein sequence ID" value="CDN40225.1"/>
    <property type="molecule type" value="Genomic_DNA"/>
</dbReference>
<gene>
    <name evidence="3" type="ORF">MAMA39_01010</name>
</gene>
<feature type="region of interest" description="Disordered" evidence="2">
    <location>
        <begin position="462"/>
        <end position="481"/>
    </location>
</feature>
<dbReference type="KEGG" id="mamp:MAMA39_01010"/>
<dbReference type="RefSeq" id="WP_343251566.1">
    <property type="nucleotide sequence ID" value="NZ_HG937516.1"/>
</dbReference>
<evidence type="ECO:0000313" key="3">
    <source>
        <dbReference type="EMBL" id="CDN40225.1"/>
    </source>
</evidence>
<evidence type="ECO:0000256" key="2">
    <source>
        <dbReference type="SAM" id="MobiDB-lite"/>
    </source>
</evidence>